<organism evidence="4 5">
    <name type="scientific">Coprinellus micaceus</name>
    <name type="common">Glistening ink-cap mushroom</name>
    <name type="synonym">Coprinus micaceus</name>
    <dbReference type="NCBI Taxonomy" id="71717"/>
    <lineage>
        <taxon>Eukaryota</taxon>
        <taxon>Fungi</taxon>
        <taxon>Dikarya</taxon>
        <taxon>Basidiomycota</taxon>
        <taxon>Agaricomycotina</taxon>
        <taxon>Agaricomycetes</taxon>
        <taxon>Agaricomycetidae</taxon>
        <taxon>Agaricales</taxon>
        <taxon>Agaricineae</taxon>
        <taxon>Psathyrellaceae</taxon>
        <taxon>Coprinellus</taxon>
    </lineage>
</organism>
<keyword evidence="1" id="KW-0175">Coiled coil</keyword>
<name>A0A4Y7U1R1_COPMI</name>
<feature type="coiled-coil region" evidence="1">
    <location>
        <begin position="29"/>
        <end position="63"/>
    </location>
</feature>
<feature type="chain" id="PRO_5021225350" description="F-box domain-containing protein" evidence="2">
    <location>
        <begin position="19"/>
        <end position="121"/>
    </location>
</feature>
<dbReference type="Pfam" id="PF12937">
    <property type="entry name" value="F-box-like"/>
    <property type="match status" value="1"/>
</dbReference>
<gene>
    <name evidence="4" type="ORF">FA13DRAFT_1618586</name>
</gene>
<evidence type="ECO:0000313" key="4">
    <source>
        <dbReference type="EMBL" id="TEB40181.1"/>
    </source>
</evidence>
<comment type="caution">
    <text evidence="4">The sequence shown here is derived from an EMBL/GenBank/DDBJ whole genome shotgun (WGS) entry which is preliminary data.</text>
</comment>
<keyword evidence="2" id="KW-0732">Signal</keyword>
<evidence type="ECO:0000256" key="1">
    <source>
        <dbReference type="SAM" id="Coils"/>
    </source>
</evidence>
<sequence length="121" mass="13650">MALTSISVDLLSIVCRLATTNAPATEHDAAFIREAIDKLSEESVELRLQLQTIDNRLHEIERNLKYLKPMVSPLRRMPVELLSHIFGYVLGGPRIDQSALVKLCQVCKGWRDTAHSVPSLW</sequence>
<keyword evidence="5" id="KW-1185">Reference proteome</keyword>
<dbReference type="Gene3D" id="1.20.1280.50">
    <property type="match status" value="1"/>
</dbReference>
<proteinExistence type="predicted"/>
<dbReference type="InterPro" id="IPR001810">
    <property type="entry name" value="F-box_dom"/>
</dbReference>
<reference evidence="4 5" key="1">
    <citation type="journal article" date="2019" name="Nat. Ecol. Evol.">
        <title>Megaphylogeny resolves global patterns of mushroom evolution.</title>
        <authorList>
            <person name="Varga T."/>
            <person name="Krizsan K."/>
            <person name="Foldi C."/>
            <person name="Dima B."/>
            <person name="Sanchez-Garcia M."/>
            <person name="Sanchez-Ramirez S."/>
            <person name="Szollosi G.J."/>
            <person name="Szarkandi J.G."/>
            <person name="Papp V."/>
            <person name="Albert L."/>
            <person name="Andreopoulos W."/>
            <person name="Angelini C."/>
            <person name="Antonin V."/>
            <person name="Barry K.W."/>
            <person name="Bougher N.L."/>
            <person name="Buchanan P."/>
            <person name="Buyck B."/>
            <person name="Bense V."/>
            <person name="Catcheside P."/>
            <person name="Chovatia M."/>
            <person name="Cooper J."/>
            <person name="Damon W."/>
            <person name="Desjardin D."/>
            <person name="Finy P."/>
            <person name="Geml J."/>
            <person name="Haridas S."/>
            <person name="Hughes K."/>
            <person name="Justo A."/>
            <person name="Karasinski D."/>
            <person name="Kautmanova I."/>
            <person name="Kiss B."/>
            <person name="Kocsube S."/>
            <person name="Kotiranta H."/>
            <person name="LaButti K.M."/>
            <person name="Lechner B.E."/>
            <person name="Liimatainen K."/>
            <person name="Lipzen A."/>
            <person name="Lukacs Z."/>
            <person name="Mihaltcheva S."/>
            <person name="Morgado L.N."/>
            <person name="Niskanen T."/>
            <person name="Noordeloos M.E."/>
            <person name="Ohm R.A."/>
            <person name="Ortiz-Santana B."/>
            <person name="Ovrebo C."/>
            <person name="Racz N."/>
            <person name="Riley R."/>
            <person name="Savchenko A."/>
            <person name="Shiryaev A."/>
            <person name="Soop K."/>
            <person name="Spirin V."/>
            <person name="Szebenyi C."/>
            <person name="Tomsovsky M."/>
            <person name="Tulloss R.E."/>
            <person name="Uehling J."/>
            <person name="Grigoriev I.V."/>
            <person name="Vagvolgyi C."/>
            <person name="Papp T."/>
            <person name="Martin F.M."/>
            <person name="Miettinen O."/>
            <person name="Hibbett D.S."/>
            <person name="Nagy L.G."/>
        </authorList>
    </citation>
    <scope>NUCLEOTIDE SEQUENCE [LARGE SCALE GENOMIC DNA]</scope>
    <source>
        <strain evidence="4 5">FP101781</strain>
    </source>
</reference>
<dbReference type="SUPFAM" id="SSF81383">
    <property type="entry name" value="F-box domain"/>
    <property type="match status" value="1"/>
</dbReference>
<protein>
    <recommendedName>
        <fullName evidence="3">F-box domain-containing protein</fullName>
    </recommendedName>
</protein>
<dbReference type="Proteomes" id="UP000298030">
    <property type="component" value="Unassembled WGS sequence"/>
</dbReference>
<dbReference type="OrthoDB" id="3061285at2759"/>
<feature type="non-terminal residue" evidence="4">
    <location>
        <position position="121"/>
    </location>
</feature>
<accession>A0A4Y7U1R1</accession>
<evidence type="ECO:0000256" key="2">
    <source>
        <dbReference type="SAM" id="SignalP"/>
    </source>
</evidence>
<dbReference type="EMBL" id="QPFP01000001">
    <property type="protein sequence ID" value="TEB40181.1"/>
    <property type="molecule type" value="Genomic_DNA"/>
</dbReference>
<evidence type="ECO:0000313" key="5">
    <source>
        <dbReference type="Proteomes" id="UP000298030"/>
    </source>
</evidence>
<evidence type="ECO:0000259" key="3">
    <source>
        <dbReference type="Pfam" id="PF12937"/>
    </source>
</evidence>
<feature type="signal peptide" evidence="2">
    <location>
        <begin position="1"/>
        <end position="18"/>
    </location>
</feature>
<feature type="domain" description="F-box" evidence="3">
    <location>
        <begin position="75"/>
        <end position="121"/>
    </location>
</feature>
<dbReference type="AlphaFoldDB" id="A0A4Y7U1R1"/>
<dbReference type="InterPro" id="IPR036047">
    <property type="entry name" value="F-box-like_dom_sf"/>
</dbReference>